<keyword evidence="3" id="KW-1185">Reference proteome</keyword>
<organism evidence="2 3">
    <name type="scientific">Chlamydomonas eustigma</name>
    <dbReference type="NCBI Taxonomy" id="1157962"/>
    <lineage>
        <taxon>Eukaryota</taxon>
        <taxon>Viridiplantae</taxon>
        <taxon>Chlorophyta</taxon>
        <taxon>core chlorophytes</taxon>
        <taxon>Chlorophyceae</taxon>
        <taxon>CS clade</taxon>
        <taxon>Chlamydomonadales</taxon>
        <taxon>Chlamydomonadaceae</taxon>
        <taxon>Chlamydomonas</taxon>
    </lineage>
</organism>
<comment type="caution">
    <text evidence="2">The sequence shown here is derived from an EMBL/GenBank/DDBJ whole genome shotgun (WGS) entry which is preliminary data.</text>
</comment>
<feature type="region of interest" description="Disordered" evidence="1">
    <location>
        <begin position="189"/>
        <end position="269"/>
    </location>
</feature>
<proteinExistence type="predicted"/>
<protein>
    <submittedName>
        <fullName evidence="2">Uncharacterized protein</fullName>
    </submittedName>
</protein>
<dbReference type="AlphaFoldDB" id="A0A250XT41"/>
<evidence type="ECO:0000313" key="3">
    <source>
        <dbReference type="Proteomes" id="UP000232323"/>
    </source>
</evidence>
<sequence length="269" mass="29659">MGGLRSADRMIGGGGDPVPGTASGNGTPGTSDYKPYTYDVMKKYLMRIDKYIDMFNADQMFTEAYLKDLKKNLKILKETEDKKNDNGGPFNKMFKLYYIKKNLVPTIDNDAITVPWGNSAEARAIKDKLKLKLPNGKVRVFEERRIHSMQFVEYGDLSKEQQQYDFDHLEDKKIPFEFMFNLLGKMSSTQQGGGATGATKGTKATEATKATKATEATKGTKGRKAITEASRGTKAITEASRGTKAITEASRGRKAITEASTTTATVTRS</sequence>
<accession>A0A250XT41</accession>
<dbReference type="Proteomes" id="UP000232323">
    <property type="component" value="Unassembled WGS sequence"/>
</dbReference>
<name>A0A250XT41_9CHLO</name>
<evidence type="ECO:0000313" key="2">
    <source>
        <dbReference type="EMBL" id="GAX86206.1"/>
    </source>
</evidence>
<gene>
    <name evidence="2" type="ORF">CEUSTIGMA_g13620.t1</name>
</gene>
<feature type="compositionally biased region" description="Low complexity" evidence="1">
    <location>
        <begin position="257"/>
        <end position="269"/>
    </location>
</feature>
<feature type="region of interest" description="Disordered" evidence="1">
    <location>
        <begin position="1"/>
        <end position="29"/>
    </location>
</feature>
<reference evidence="2 3" key="1">
    <citation type="submission" date="2017-08" db="EMBL/GenBank/DDBJ databases">
        <title>Acidophilic green algal genome provides insights into adaptation to an acidic environment.</title>
        <authorList>
            <person name="Hirooka S."/>
            <person name="Hirose Y."/>
            <person name="Kanesaki Y."/>
            <person name="Higuchi S."/>
            <person name="Fujiwara T."/>
            <person name="Onuma R."/>
            <person name="Era A."/>
            <person name="Ohbayashi R."/>
            <person name="Uzuka A."/>
            <person name="Nozaki H."/>
            <person name="Yoshikawa H."/>
            <person name="Miyagishima S.Y."/>
        </authorList>
    </citation>
    <scope>NUCLEOTIDE SEQUENCE [LARGE SCALE GENOMIC DNA]</scope>
    <source>
        <strain evidence="2 3">NIES-2499</strain>
    </source>
</reference>
<feature type="compositionally biased region" description="Low complexity" evidence="1">
    <location>
        <begin position="197"/>
        <end position="219"/>
    </location>
</feature>
<dbReference type="EMBL" id="BEGY01000243">
    <property type="protein sequence ID" value="GAX86206.1"/>
    <property type="molecule type" value="Genomic_DNA"/>
</dbReference>
<evidence type="ECO:0000256" key="1">
    <source>
        <dbReference type="SAM" id="MobiDB-lite"/>
    </source>
</evidence>